<dbReference type="RefSeq" id="WP_189769986.1">
    <property type="nucleotide sequence ID" value="NZ_BNCK01000004.1"/>
</dbReference>
<evidence type="ECO:0000313" key="2">
    <source>
        <dbReference type="Proteomes" id="UP000623842"/>
    </source>
</evidence>
<evidence type="ECO:0000313" key="1">
    <source>
        <dbReference type="EMBL" id="GHF92179.1"/>
    </source>
</evidence>
<name>A0A919BHL9_9GAMM</name>
<sequence>MTTLHLIRESSSQKDFSTYISLVSTNDSIVLLDDGCYNANSHWLTKLNFKNLYVIERHASARAIPLGDNAKSITSDTLVDLICQHNNSITWN</sequence>
<dbReference type="InterPro" id="IPR007215">
    <property type="entry name" value="Sulphur_relay_TusB/DsrH"/>
</dbReference>
<gene>
    <name evidence="1" type="ORF">GCM10017161_20310</name>
</gene>
<dbReference type="GO" id="GO:0002143">
    <property type="term" value="P:tRNA wobble position uridine thiolation"/>
    <property type="evidence" value="ECO:0007669"/>
    <property type="project" value="InterPro"/>
</dbReference>
<accession>A0A919BHL9</accession>
<comment type="caution">
    <text evidence="1">The sequence shown here is derived from an EMBL/GenBank/DDBJ whole genome shotgun (WGS) entry which is preliminary data.</text>
</comment>
<organism evidence="1 2">
    <name type="scientific">Thalassotalea marina</name>
    <dbReference type="NCBI Taxonomy" id="1673741"/>
    <lineage>
        <taxon>Bacteria</taxon>
        <taxon>Pseudomonadati</taxon>
        <taxon>Pseudomonadota</taxon>
        <taxon>Gammaproteobacteria</taxon>
        <taxon>Alteromonadales</taxon>
        <taxon>Colwelliaceae</taxon>
        <taxon>Thalassotalea</taxon>
    </lineage>
</organism>
<proteinExistence type="predicted"/>
<dbReference type="Pfam" id="PF04077">
    <property type="entry name" value="DsrH"/>
    <property type="match status" value="1"/>
</dbReference>
<keyword evidence="2" id="KW-1185">Reference proteome</keyword>
<dbReference type="GO" id="GO:0005737">
    <property type="term" value="C:cytoplasm"/>
    <property type="evidence" value="ECO:0007669"/>
    <property type="project" value="InterPro"/>
</dbReference>
<dbReference type="AlphaFoldDB" id="A0A919BHL9"/>
<reference evidence="1" key="2">
    <citation type="submission" date="2020-09" db="EMBL/GenBank/DDBJ databases">
        <authorList>
            <person name="Sun Q."/>
            <person name="Kim S."/>
        </authorList>
    </citation>
    <scope>NUCLEOTIDE SEQUENCE</scope>
    <source>
        <strain evidence="1">KCTC 42731</strain>
    </source>
</reference>
<dbReference type="EMBL" id="BNCK01000004">
    <property type="protein sequence ID" value="GHF92179.1"/>
    <property type="molecule type" value="Genomic_DNA"/>
</dbReference>
<evidence type="ECO:0008006" key="3">
    <source>
        <dbReference type="Google" id="ProtNLM"/>
    </source>
</evidence>
<dbReference type="InterPro" id="IPR027396">
    <property type="entry name" value="DsrEFH-like"/>
</dbReference>
<reference evidence="1" key="1">
    <citation type="journal article" date="2014" name="Int. J. Syst. Evol. Microbiol.">
        <title>Complete genome sequence of Corynebacterium casei LMG S-19264T (=DSM 44701T), isolated from a smear-ripened cheese.</title>
        <authorList>
            <consortium name="US DOE Joint Genome Institute (JGI-PGF)"/>
            <person name="Walter F."/>
            <person name="Albersmeier A."/>
            <person name="Kalinowski J."/>
            <person name="Ruckert C."/>
        </authorList>
    </citation>
    <scope>NUCLEOTIDE SEQUENCE</scope>
    <source>
        <strain evidence="1">KCTC 42731</strain>
    </source>
</reference>
<dbReference type="NCBIfam" id="TIGR03011">
    <property type="entry name" value="sulf_tusB_dsrH"/>
    <property type="match status" value="1"/>
</dbReference>
<dbReference type="Gene3D" id="3.40.1260.10">
    <property type="entry name" value="DsrEFH-like"/>
    <property type="match status" value="1"/>
</dbReference>
<dbReference type="Proteomes" id="UP000623842">
    <property type="component" value="Unassembled WGS sequence"/>
</dbReference>
<dbReference type="SUPFAM" id="SSF75169">
    <property type="entry name" value="DsrEFH-like"/>
    <property type="match status" value="1"/>
</dbReference>
<protein>
    <recommendedName>
        <fullName evidence="3">Sulfurtransferase complex subunit TusB</fullName>
    </recommendedName>
</protein>